<reference evidence="1 2" key="2">
    <citation type="journal article" date="2013" name="Plant Cell Physiol.">
        <title>Rice Annotation Project Database (RAP-DB): an integrative and interactive database for rice genomics.</title>
        <authorList>
            <person name="Sakai H."/>
            <person name="Lee S.S."/>
            <person name="Tanaka T."/>
            <person name="Numa H."/>
            <person name="Kim J."/>
            <person name="Kawahara Y."/>
            <person name="Wakimoto H."/>
            <person name="Yang C.C."/>
            <person name="Iwamoto M."/>
            <person name="Abe T."/>
            <person name="Yamada Y."/>
            <person name="Muto A."/>
            <person name="Inokuchi H."/>
            <person name="Ikemura T."/>
            <person name="Matsumoto T."/>
            <person name="Sasaki T."/>
            <person name="Itoh T."/>
        </authorList>
    </citation>
    <scope>NUCLEOTIDE SEQUENCE [LARGE SCALE GENOMIC DNA]</scope>
    <source>
        <strain evidence="2">cv. Nipponbare</strain>
    </source>
</reference>
<organism evidence="1 2">
    <name type="scientific">Oryza sativa subsp. japonica</name>
    <name type="common">Rice</name>
    <dbReference type="NCBI Taxonomy" id="39947"/>
    <lineage>
        <taxon>Eukaryota</taxon>
        <taxon>Viridiplantae</taxon>
        <taxon>Streptophyta</taxon>
        <taxon>Embryophyta</taxon>
        <taxon>Tracheophyta</taxon>
        <taxon>Spermatophyta</taxon>
        <taxon>Magnoliopsida</taxon>
        <taxon>Liliopsida</taxon>
        <taxon>Poales</taxon>
        <taxon>Poaceae</taxon>
        <taxon>BOP clade</taxon>
        <taxon>Oryzoideae</taxon>
        <taxon>Oryzeae</taxon>
        <taxon>Oryzinae</taxon>
        <taxon>Oryza</taxon>
        <taxon>Oryza sativa</taxon>
    </lineage>
</organism>
<gene>
    <name evidence="1" type="ordered locus">Os09g0503051</name>
    <name evidence="1" type="ORF">OSNPB_090503051</name>
</gene>
<protein>
    <submittedName>
        <fullName evidence="1">Os09g0503051 protein</fullName>
    </submittedName>
</protein>
<name>A0A0N7KR25_ORYSJ</name>
<dbReference type="InParanoid" id="A0A0N7KR25"/>
<evidence type="ECO:0000313" key="2">
    <source>
        <dbReference type="Proteomes" id="UP000059680"/>
    </source>
</evidence>
<keyword evidence="2" id="KW-1185">Reference proteome</keyword>
<dbReference type="AlphaFoldDB" id="A0A0N7KR25"/>
<dbReference type="EMBL" id="AP014965">
    <property type="protein sequence ID" value="BAT08834.1"/>
    <property type="molecule type" value="Genomic_DNA"/>
</dbReference>
<sequence length="148" mass="16464">MLRPLDNWLWQELRNGCSRKSLEFRLGGHCPCHFRPSLLLLIENPVIPLFPDRPGNESCDGVETMPSCLGQSLSAIAKPEVEGDFVHRQRTCLSNGPQCHPPQLAGLWASDQEIIDDFIALIAEDTSIGVWQPAPPQSITRPAPVKHH</sequence>
<proteinExistence type="predicted"/>
<dbReference type="Proteomes" id="UP000059680">
    <property type="component" value="Chromosome 9"/>
</dbReference>
<dbReference type="PaxDb" id="39947-A0A0N7KR25"/>
<accession>A0A0N7KR25</accession>
<evidence type="ECO:0000313" key="1">
    <source>
        <dbReference type="EMBL" id="BAT08834.1"/>
    </source>
</evidence>
<reference evidence="2" key="1">
    <citation type="journal article" date="2005" name="Nature">
        <title>The map-based sequence of the rice genome.</title>
        <authorList>
            <consortium name="International rice genome sequencing project (IRGSP)"/>
            <person name="Matsumoto T."/>
            <person name="Wu J."/>
            <person name="Kanamori H."/>
            <person name="Katayose Y."/>
            <person name="Fujisawa M."/>
            <person name="Namiki N."/>
            <person name="Mizuno H."/>
            <person name="Yamamoto K."/>
            <person name="Antonio B.A."/>
            <person name="Baba T."/>
            <person name="Sakata K."/>
            <person name="Nagamura Y."/>
            <person name="Aoki H."/>
            <person name="Arikawa K."/>
            <person name="Arita K."/>
            <person name="Bito T."/>
            <person name="Chiden Y."/>
            <person name="Fujitsuka N."/>
            <person name="Fukunaka R."/>
            <person name="Hamada M."/>
            <person name="Harada C."/>
            <person name="Hayashi A."/>
            <person name="Hijishita S."/>
            <person name="Honda M."/>
            <person name="Hosokawa S."/>
            <person name="Ichikawa Y."/>
            <person name="Idonuma A."/>
            <person name="Iijima M."/>
            <person name="Ikeda M."/>
            <person name="Ikeno M."/>
            <person name="Ito K."/>
            <person name="Ito S."/>
            <person name="Ito T."/>
            <person name="Ito Y."/>
            <person name="Ito Y."/>
            <person name="Iwabuchi A."/>
            <person name="Kamiya K."/>
            <person name="Karasawa W."/>
            <person name="Kurita K."/>
            <person name="Katagiri S."/>
            <person name="Kikuta A."/>
            <person name="Kobayashi H."/>
            <person name="Kobayashi N."/>
            <person name="Machita K."/>
            <person name="Maehara T."/>
            <person name="Masukawa M."/>
            <person name="Mizubayashi T."/>
            <person name="Mukai Y."/>
            <person name="Nagasaki H."/>
            <person name="Nagata Y."/>
            <person name="Naito S."/>
            <person name="Nakashima M."/>
            <person name="Nakama Y."/>
            <person name="Nakamichi Y."/>
            <person name="Nakamura M."/>
            <person name="Meguro A."/>
            <person name="Negishi M."/>
            <person name="Ohta I."/>
            <person name="Ohta T."/>
            <person name="Okamoto M."/>
            <person name="Ono N."/>
            <person name="Saji S."/>
            <person name="Sakaguchi M."/>
            <person name="Sakai K."/>
            <person name="Shibata M."/>
            <person name="Shimokawa T."/>
            <person name="Song J."/>
            <person name="Takazaki Y."/>
            <person name="Terasawa K."/>
            <person name="Tsugane M."/>
            <person name="Tsuji K."/>
            <person name="Ueda S."/>
            <person name="Waki K."/>
            <person name="Yamagata H."/>
            <person name="Yamamoto M."/>
            <person name="Yamamoto S."/>
            <person name="Yamane H."/>
            <person name="Yoshiki S."/>
            <person name="Yoshihara R."/>
            <person name="Yukawa K."/>
            <person name="Zhong H."/>
            <person name="Yano M."/>
            <person name="Yuan Q."/>
            <person name="Ouyang S."/>
            <person name="Liu J."/>
            <person name="Jones K.M."/>
            <person name="Gansberger K."/>
            <person name="Moffat K."/>
            <person name="Hill J."/>
            <person name="Bera J."/>
            <person name="Fadrosh D."/>
            <person name="Jin S."/>
            <person name="Johri S."/>
            <person name="Kim M."/>
            <person name="Overton L."/>
            <person name="Reardon M."/>
            <person name="Tsitrin T."/>
            <person name="Vuong H."/>
            <person name="Weaver B."/>
            <person name="Ciecko A."/>
            <person name="Tallon L."/>
            <person name="Jackson J."/>
            <person name="Pai G."/>
            <person name="Aken S.V."/>
            <person name="Utterback T."/>
            <person name="Reidmuller S."/>
            <person name="Feldblyum T."/>
            <person name="Hsiao J."/>
            <person name="Zismann V."/>
            <person name="Iobst S."/>
            <person name="de Vazeille A.R."/>
            <person name="Buell C.R."/>
            <person name="Ying K."/>
            <person name="Li Y."/>
            <person name="Lu T."/>
            <person name="Huang Y."/>
            <person name="Zhao Q."/>
            <person name="Feng Q."/>
            <person name="Zhang L."/>
            <person name="Zhu J."/>
            <person name="Weng Q."/>
            <person name="Mu J."/>
            <person name="Lu Y."/>
            <person name="Fan D."/>
            <person name="Liu Y."/>
            <person name="Guan J."/>
            <person name="Zhang Y."/>
            <person name="Yu S."/>
            <person name="Liu X."/>
            <person name="Zhang Y."/>
            <person name="Hong G."/>
            <person name="Han B."/>
            <person name="Choisne N."/>
            <person name="Demange N."/>
            <person name="Orjeda G."/>
            <person name="Samain S."/>
            <person name="Cattolico L."/>
            <person name="Pelletier E."/>
            <person name="Couloux A."/>
            <person name="Segurens B."/>
            <person name="Wincker P."/>
            <person name="D'Hont A."/>
            <person name="Scarpelli C."/>
            <person name="Weissenbach J."/>
            <person name="Salanoubat M."/>
            <person name="Quetier F."/>
            <person name="Yu Y."/>
            <person name="Kim H.R."/>
            <person name="Rambo T."/>
            <person name="Currie J."/>
            <person name="Collura K."/>
            <person name="Luo M."/>
            <person name="Yang T."/>
            <person name="Ammiraju J.S.S."/>
            <person name="Engler F."/>
            <person name="Soderlund C."/>
            <person name="Wing R.A."/>
            <person name="Palmer L.E."/>
            <person name="de la Bastide M."/>
            <person name="Spiegel L."/>
            <person name="Nascimento L."/>
            <person name="Zutavern T."/>
            <person name="O'Shaughnessy A."/>
            <person name="Dike S."/>
            <person name="Dedhia N."/>
            <person name="Preston R."/>
            <person name="Balija V."/>
            <person name="McCombie W.R."/>
            <person name="Chow T."/>
            <person name="Chen H."/>
            <person name="Chung M."/>
            <person name="Chen C."/>
            <person name="Shaw J."/>
            <person name="Wu H."/>
            <person name="Hsiao K."/>
            <person name="Chao Y."/>
            <person name="Chu M."/>
            <person name="Cheng C."/>
            <person name="Hour A."/>
            <person name="Lee P."/>
            <person name="Lin S."/>
            <person name="Lin Y."/>
            <person name="Liou J."/>
            <person name="Liu S."/>
            <person name="Hsing Y."/>
            <person name="Raghuvanshi S."/>
            <person name="Mohanty A."/>
            <person name="Bharti A.K."/>
            <person name="Gaur A."/>
            <person name="Gupta V."/>
            <person name="Kumar D."/>
            <person name="Ravi V."/>
            <person name="Vij S."/>
            <person name="Kapur A."/>
            <person name="Khurana P."/>
            <person name="Khurana P."/>
            <person name="Khurana J.P."/>
            <person name="Tyagi A.K."/>
            <person name="Gaikwad K."/>
            <person name="Singh A."/>
            <person name="Dalal V."/>
            <person name="Srivastava S."/>
            <person name="Dixit A."/>
            <person name="Pal A.K."/>
            <person name="Ghazi I.A."/>
            <person name="Yadav M."/>
            <person name="Pandit A."/>
            <person name="Bhargava A."/>
            <person name="Sureshbabu K."/>
            <person name="Batra K."/>
            <person name="Sharma T.R."/>
            <person name="Mohapatra T."/>
            <person name="Singh N.K."/>
            <person name="Messing J."/>
            <person name="Nelson A.B."/>
            <person name="Fuks G."/>
            <person name="Kavchok S."/>
            <person name="Keizer G."/>
            <person name="Linton E."/>
            <person name="Llaca V."/>
            <person name="Song R."/>
            <person name="Tanyolac B."/>
            <person name="Young S."/>
            <person name="Ho-Il K."/>
            <person name="Hahn J.H."/>
            <person name="Sangsakoo G."/>
            <person name="Vanavichit A."/>
            <person name="de Mattos Luiz.A.T."/>
            <person name="Zimmer P.D."/>
            <person name="Malone G."/>
            <person name="Dellagostin O."/>
            <person name="de Oliveira A.C."/>
            <person name="Bevan M."/>
            <person name="Bancroft I."/>
            <person name="Minx P."/>
            <person name="Cordum H."/>
            <person name="Wilson R."/>
            <person name="Cheng Z."/>
            <person name="Jin W."/>
            <person name="Jiang J."/>
            <person name="Leong S.A."/>
            <person name="Iwama H."/>
            <person name="Gojobori T."/>
            <person name="Itoh T."/>
            <person name="Niimura Y."/>
            <person name="Fujii Y."/>
            <person name="Habara T."/>
            <person name="Sakai H."/>
            <person name="Sato Y."/>
            <person name="Wilson G."/>
            <person name="Kumar K."/>
            <person name="McCouch S."/>
            <person name="Juretic N."/>
            <person name="Hoen D."/>
            <person name="Wright S."/>
            <person name="Bruskiewich R."/>
            <person name="Bureau T."/>
            <person name="Miyao A."/>
            <person name="Hirochika H."/>
            <person name="Nishikawa T."/>
            <person name="Kadowaki K."/>
            <person name="Sugiura M."/>
            <person name="Burr B."/>
            <person name="Sasaki T."/>
        </authorList>
    </citation>
    <scope>NUCLEOTIDE SEQUENCE [LARGE SCALE GENOMIC DNA]</scope>
    <source>
        <strain evidence="2">cv. Nipponbare</strain>
    </source>
</reference>
<reference evidence="1 2" key="3">
    <citation type="journal article" date="2013" name="Rice">
        <title>Improvement of the Oryza sativa Nipponbare reference genome using next generation sequence and optical map data.</title>
        <authorList>
            <person name="Kawahara Y."/>
            <person name="de la Bastide M."/>
            <person name="Hamilton J.P."/>
            <person name="Kanamori H."/>
            <person name="McCombie W.R."/>
            <person name="Ouyang S."/>
            <person name="Schwartz D.C."/>
            <person name="Tanaka T."/>
            <person name="Wu J."/>
            <person name="Zhou S."/>
            <person name="Childs K.L."/>
            <person name="Davidson R.M."/>
            <person name="Lin H."/>
            <person name="Quesada-Ocampo L."/>
            <person name="Vaillancourt B."/>
            <person name="Sakai H."/>
            <person name="Lee S.S."/>
            <person name="Kim J."/>
            <person name="Numa H."/>
            <person name="Itoh T."/>
            <person name="Buell C.R."/>
            <person name="Matsumoto T."/>
        </authorList>
    </citation>
    <scope>NUCLEOTIDE SEQUENCE [LARGE SCALE GENOMIC DNA]</scope>
    <source>
        <strain evidence="2">cv. Nipponbare</strain>
    </source>
</reference>